<feature type="non-terminal residue" evidence="2">
    <location>
        <position position="351"/>
    </location>
</feature>
<feature type="region of interest" description="Disordered" evidence="1">
    <location>
        <begin position="95"/>
        <end position="238"/>
    </location>
</feature>
<gene>
    <name evidence="2" type="ORF">PENTCL1PPCAC_19216</name>
</gene>
<proteinExistence type="predicted"/>
<organism evidence="2 3">
    <name type="scientific">Pristionchus entomophagus</name>
    <dbReference type="NCBI Taxonomy" id="358040"/>
    <lineage>
        <taxon>Eukaryota</taxon>
        <taxon>Metazoa</taxon>
        <taxon>Ecdysozoa</taxon>
        <taxon>Nematoda</taxon>
        <taxon>Chromadorea</taxon>
        <taxon>Rhabditida</taxon>
        <taxon>Rhabditina</taxon>
        <taxon>Diplogasteromorpha</taxon>
        <taxon>Diplogasteroidea</taxon>
        <taxon>Neodiplogasteridae</taxon>
        <taxon>Pristionchus</taxon>
    </lineage>
</organism>
<dbReference type="Proteomes" id="UP001432027">
    <property type="component" value="Unassembled WGS sequence"/>
</dbReference>
<name>A0AAV5TRC9_9BILA</name>
<dbReference type="EMBL" id="BTSX01000004">
    <property type="protein sequence ID" value="GMS97040.1"/>
    <property type="molecule type" value="Genomic_DNA"/>
</dbReference>
<evidence type="ECO:0000313" key="3">
    <source>
        <dbReference type="Proteomes" id="UP001432027"/>
    </source>
</evidence>
<feature type="compositionally biased region" description="Basic residues" evidence="1">
    <location>
        <begin position="197"/>
        <end position="210"/>
    </location>
</feature>
<reference evidence="2" key="1">
    <citation type="submission" date="2023-10" db="EMBL/GenBank/DDBJ databases">
        <title>Genome assembly of Pristionchus species.</title>
        <authorList>
            <person name="Yoshida K."/>
            <person name="Sommer R.J."/>
        </authorList>
    </citation>
    <scope>NUCLEOTIDE SEQUENCE</scope>
    <source>
        <strain evidence="2">RS0144</strain>
    </source>
</reference>
<dbReference type="AlphaFoldDB" id="A0AAV5TRC9"/>
<protein>
    <recommendedName>
        <fullName evidence="4">Ribosomal protein</fullName>
    </recommendedName>
</protein>
<evidence type="ECO:0000313" key="2">
    <source>
        <dbReference type="EMBL" id="GMS97040.1"/>
    </source>
</evidence>
<evidence type="ECO:0000256" key="1">
    <source>
        <dbReference type="SAM" id="MobiDB-lite"/>
    </source>
</evidence>
<feature type="compositionally biased region" description="Basic residues" evidence="1">
    <location>
        <begin position="164"/>
        <end position="183"/>
    </location>
</feature>
<feature type="compositionally biased region" description="Basic residues" evidence="1">
    <location>
        <begin position="112"/>
        <end position="134"/>
    </location>
</feature>
<sequence>MTGPSLDSLAVVVAGGVRGRAGGEQVQTTLLERDAVVVGMDDPDLGAQLRRCLARPVAISLVFHLVLHCTIIVSSSSSKRERSLGDRRTVRPLLRRPIRVGRGHSGLARDVRLRHRRHTGHAHSSRKAGRRRAHGSPARRPPRRSRRSACKRSTWPATHESRRHEGRRRHTRHPWVRWKGRHSMHSERRHAGEGRRATRHSWHGRHRNAPRRSSSSSVHSGHHSSHTRRHAHHVHSGPLRRTAHVLELDSSGGVIGNALHAVDLDLGGVTADHSARDLVYRLLVNLHAMDRESGTREELLMAHMTLEVLGLLMLDENFVVLEVSVTVPAPGLLHLLLLTTHFVRRLRMGLP</sequence>
<feature type="compositionally biased region" description="Basic residues" evidence="1">
    <location>
        <begin position="140"/>
        <end position="150"/>
    </location>
</feature>
<feature type="compositionally biased region" description="Basic and acidic residues" evidence="1">
    <location>
        <begin position="184"/>
        <end position="196"/>
    </location>
</feature>
<comment type="caution">
    <text evidence="2">The sequence shown here is derived from an EMBL/GenBank/DDBJ whole genome shotgun (WGS) entry which is preliminary data.</text>
</comment>
<feature type="compositionally biased region" description="Basic residues" evidence="1">
    <location>
        <begin position="220"/>
        <end position="235"/>
    </location>
</feature>
<evidence type="ECO:0008006" key="4">
    <source>
        <dbReference type="Google" id="ProtNLM"/>
    </source>
</evidence>
<accession>A0AAV5TRC9</accession>
<keyword evidence="3" id="KW-1185">Reference proteome</keyword>